<organism evidence="2">
    <name type="scientific">marine sediment metagenome</name>
    <dbReference type="NCBI Taxonomy" id="412755"/>
    <lineage>
        <taxon>unclassified sequences</taxon>
        <taxon>metagenomes</taxon>
        <taxon>ecological metagenomes</taxon>
    </lineage>
</organism>
<keyword evidence="1" id="KW-0472">Membrane</keyword>
<name>A0A0F9QVF6_9ZZZZ</name>
<sequence>MILRNLYVSLIATGIVLFLIVNIVLDRLPCQ</sequence>
<reference evidence="2" key="1">
    <citation type="journal article" date="2015" name="Nature">
        <title>Complex archaea that bridge the gap between prokaryotes and eukaryotes.</title>
        <authorList>
            <person name="Spang A."/>
            <person name="Saw J.H."/>
            <person name="Jorgensen S.L."/>
            <person name="Zaremba-Niedzwiedzka K."/>
            <person name="Martijn J."/>
            <person name="Lind A.E."/>
            <person name="van Eijk R."/>
            <person name="Schleper C."/>
            <person name="Guy L."/>
            <person name="Ettema T.J."/>
        </authorList>
    </citation>
    <scope>NUCLEOTIDE SEQUENCE</scope>
</reference>
<dbReference type="EMBL" id="LAZR01004374">
    <property type="protein sequence ID" value="KKN09198.1"/>
    <property type="molecule type" value="Genomic_DNA"/>
</dbReference>
<dbReference type="AlphaFoldDB" id="A0A0F9QVF6"/>
<accession>A0A0F9QVF6</accession>
<gene>
    <name evidence="2" type="ORF">LCGC14_1048930</name>
</gene>
<evidence type="ECO:0000256" key="1">
    <source>
        <dbReference type="SAM" id="Phobius"/>
    </source>
</evidence>
<keyword evidence="1" id="KW-1133">Transmembrane helix</keyword>
<protein>
    <submittedName>
        <fullName evidence="2">Uncharacterized protein</fullName>
    </submittedName>
</protein>
<proteinExistence type="predicted"/>
<feature type="transmembrane region" description="Helical" evidence="1">
    <location>
        <begin position="6"/>
        <end position="25"/>
    </location>
</feature>
<keyword evidence="1" id="KW-0812">Transmembrane</keyword>
<comment type="caution">
    <text evidence="2">The sequence shown here is derived from an EMBL/GenBank/DDBJ whole genome shotgun (WGS) entry which is preliminary data.</text>
</comment>
<evidence type="ECO:0000313" key="2">
    <source>
        <dbReference type="EMBL" id="KKN09198.1"/>
    </source>
</evidence>